<proteinExistence type="predicted"/>
<dbReference type="EMBL" id="OU892282">
    <property type="protein sequence ID" value="CAG9770488.1"/>
    <property type="molecule type" value="Genomic_DNA"/>
</dbReference>
<evidence type="ECO:0000313" key="2">
    <source>
        <dbReference type="Proteomes" id="UP001152799"/>
    </source>
</evidence>
<reference evidence="1" key="1">
    <citation type="submission" date="2022-01" db="EMBL/GenBank/DDBJ databases">
        <authorList>
            <person name="King R."/>
        </authorList>
    </citation>
    <scope>NUCLEOTIDE SEQUENCE</scope>
</reference>
<organism evidence="1 2">
    <name type="scientific">Ceutorhynchus assimilis</name>
    <name type="common">cabbage seed weevil</name>
    <dbReference type="NCBI Taxonomy" id="467358"/>
    <lineage>
        <taxon>Eukaryota</taxon>
        <taxon>Metazoa</taxon>
        <taxon>Ecdysozoa</taxon>
        <taxon>Arthropoda</taxon>
        <taxon>Hexapoda</taxon>
        <taxon>Insecta</taxon>
        <taxon>Pterygota</taxon>
        <taxon>Neoptera</taxon>
        <taxon>Endopterygota</taxon>
        <taxon>Coleoptera</taxon>
        <taxon>Polyphaga</taxon>
        <taxon>Cucujiformia</taxon>
        <taxon>Curculionidae</taxon>
        <taxon>Ceutorhynchinae</taxon>
        <taxon>Ceutorhynchus</taxon>
    </lineage>
</organism>
<keyword evidence="2" id="KW-1185">Reference proteome</keyword>
<dbReference type="Proteomes" id="UP001152799">
    <property type="component" value="Chromosome 6"/>
</dbReference>
<dbReference type="AlphaFoldDB" id="A0A9N9MS94"/>
<sequence length="90" mass="10452">MNIPLNPFTLNHEAAISNFEGSKSDHHTRLIRKIDDQYFALHLMNQSSLYFKETFLACFDTGAPYQHPEQRSSKSRYPKLDEEAVLFCPC</sequence>
<protein>
    <submittedName>
        <fullName evidence="1">Uncharacterized protein</fullName>
    </submittedName>
</protein>
<name>A0A9N9MS94_9CUCU</name>
<evidence type="ECO:0000313" key="1">
    <source>
        <dbReference type="EMBL" id="CAG9770488.1"/>
    </source>
</evidence>
<accession>A0A9N9MS94</accession>
<gene>
    <name evidence="1" type="ORF">CEUTPL_LOCUS10940</name>
</gene>